<keyword evidence="2" id="KW-0964">Secreted</keyword>
<dbReference type="EC" id="3.2.1.67" evidence="6"/>
<keyword evidence="4" id="KW-1015">Disulfide bond</keyword>
<evidence type="ECO:0000313" key="9">
    <source>
        <dbReference type="EMBL" id="KAL0569242.1"/>
    </source>
</evidence>
<evidence type="ECO:0000313" key="10">
    <source>
        <dbReference type="Proteomes" id="UP001465976"/>
    </source>
</evidence>
<dbReference type="SUPFAM" id="SSF51126">
    <property type="entry name" value="Pectin lyase-like"/>
    <property type="match status" value="1"/>
</dbReference>
<keyword evidence="8" id="KW-0732">Signal</keyword>
<dbReference type="EMBL" id="JBAHYK010001161">
    <property type="protein sequence ID" value="KAL0569242.1"/>
    <property type="molecule type" value="Genomic_DNA"/>
</dbReference>
<dbReference type="InterPro" id="IPR011050">
    <property type="entry name" value="Pectin_lyase_fold/virulence"/>
</dbReference>
<comment type="subcellular location">
    <subcellularLocation>
        <location evidence="1">Secreted</location>
    </subcellularLocation>
</comment>
<evidence type="ECO:0000256" key="8">
    <source>
        <dbReference type="SAM" id="SignalP"/>
    </source>
</evidence>
<evidence type="ECO:0000256" key="2">
    <source>
        <dbReference type="ARBA" id="ARBA00022525"/>
    </source>
</evidence>
<dbReference type="Gene3D" id="2.160.20.10">
    <property type="entry name" value="Single-stranded right-handed beta-helix, Pectin lyase-like"/>
    <property type="match status" value="1"/>
</dbReference>
<feature type="signal peptide" evidence="8">
    <location>
        <begin position="1"/>
        <end position="16"/>
    </location>
</feature>
<evidence type="ECO:0000256" key="5">
    <source>
        <dbReference type="ARBA" id="ARBA00037312"/>
    </source>
</evidence>
<evidence type="ECO:0000256" key="6">
    <source>
        <dbReference type="ARBA" id="ARBA00038933"/>
    </source>
</evidence>
<keyword evidence="10" id="KW-1185">Reference proteome</keyword>
<comment type="function">
    <text evidence="5">Specific in hydrolyzing the terminal glycosidic bond of polygalacturonic acid and oligogalacturonates.</text>
</comment>
<evidence type="ECO:0000256" key="4">
    <source>
        <dbReference type="ARBA" id="ARBA00023157"/>
    </source>
</evidence>
<dbReference type="PANTHER" id="PTHR31736:SF11">
    <property type="entry name" value="EXOPOLYGALACTURONASE C-RELATED"/>
    <property type="match status" value="1"/>
</dbReference>
<dbReference type="InterPro" id="IPR012334">
    <property type="entry name" value="Pectin_lyas_fold"/>
</dbReference>
<evidence type="ECO:0000256" key="3">
    <source>
        <dbReference type="ARBA" id="ARBA00022737"/>
    </source>
</evidence>
<keyword evidence="3" id="KW-0677">Repeat</keyword>
<sequence>MRTTCLILSWIVGINAWNTFTVPHTGVAGQDDTPGLTAALANFSTNATILFQKGVTYNIFTPITFPVLQNVEVRIEGNLSLPSDIPTVQAIVGDSWWDAQNQVNRPHGWRFAKIDGGVIRDMKIWKPVAWNFATSGSNNIHAFNNRIVAVSDTNVSYLMLEA</sequence>
<organism evidence="9 10">
    <name type="scientific">Marasmius crinis-equi</name>
    <dbReference type="NCBI Taxonomy" id="585013"/>
    <lineage>
        <taxon>Eukaryota</taxon>
        <taxon>Fungi</taxon>
        <taxon>Dikarya</taxon>
        <taxon>Basidiomycota</taxon>
        <taxon>Agaricomycotina</taxon>
        <taxon>Agaricomycetes</taxon>
        <taxon>Agaricomycetidae</taxon>
        <taxon>Agaricales</taxon>
        <taxon>Marasmiineae</taxon>
        <taxon>Marasmiaceae</taxon>
        <taxon>Marasmius</taxon>
    </lineage>
</organism>
<protein>
    <recommendedName>
        <fullName evidence="6">galacturonan 1,4-alpha-galacturonidase</fullName>
        <ecNumber evidence="6">3.2.1.67</ecNumber>
    </recommendedName>
</protein>
<evidence type="ECO:0000256" key="7">
    <source>
        <dbReference type="ARBA" id="ARBA00048766"/>
    </source>
</evidence>
<gene>
    <name evidence="9" type="ORF">V5O48_012729</name>
</gene>
<proteinExistence type="predicted"/>
<accession>A0ABR3F213</accession>
<feature type="chain" id="PRO_5046701652" description="galacturonan 1,4-alpha-galacturonidase" evidence="8">
    <location>
        <begin position="17"/>
        <end position="162"/>
    </location>
</feature>
<name>A0ABR3F213_9AGAR</name>
<comment type="caution">
    <text evidence="9">The sequence shown here is derived from an EMBL/GenBank/DDBJ whole genome shotgun (WGS) entry which is preliminary data.</text>
</comment>
<dbReference type="Proteomes" id="UP001465976">
    <property type="component" value="Unassembled WGS sequence"/>
</dbReference>
<comment type="catalytic activity">
    <reaction evidence="7">
        <text>[(1-&gt;4)-alpha-D-galacturonosyl](n) + H2O = alpha-D-galacturonate + [(1-&gt;4)-alpha-D-galacturonosyl](n-1)</text>
        <dbReference type="Rhea" id="RHEA:14117"/>
        <dbReference type="Rhea" id="RHEA-COMP:14570"/>
        <dbReference type="Rhea" id="RHEA-COMP:14572"/>
        <dbReference type="ChEBI" id="CHEBI:15377"/>
        <dbReference type="ChEBI" id="CHEBI:58658"/>
        <dbReference type="ChEBI" id="CHEBI:140523"/>
        <dbReference type="EC" id="3.2.1.67"/>
    </reaction>
</comment>
<reference evidence="9 10" key="1">
    <citation type="submission" date="2024-02" db="EMBL/GenBank/DDBJ databases">
        <title>A draft genome for the cacao thread blight pathogen Marasmius crinis-equi.</title>
        <authorList>
            <person name="Cohen S.P."/>
            <person name="Baruah I.K."/>
            <person name="Amoako-Attah I."/>
            <person name="Bukari Y."/>
            <person name="Meinhardt L.W."/>
            <person name="Bailey B.A."/>
        </authorList>
    </citation>
    <scope>NUCLEOTIDE SEQUENCE [LARGE SCALE GENOMIC DNA]</scope>
    <source>
        <strain evidence="9 10">GH-76</strain>
    </source>
</reference>
<evidence type="ECO:0000256" key="1">
    <source>
        <dbReference type="ARBA" id="ARBA00004613"/>
    </source>
</evidence>
<dbReference type="PANTHER" id="PTHR31736">
    <property type="match status" value="1"/>
</dbReference>